<evidence type="ECO:0000256" key="2">
    <source>
        <dbReference type="ARBA" id="ARBA00009347"/>
    </source>
</evidence>
<keyword evidence="5" id="KW-0560">Oxidoreductase</keyword>
<accession>A0ABQ4BA96</accession>
<evidence type="ECO:0000313" key="8">
    <source>
        <dbReference type="EMBL" id="GIE67512.1"/>
    </source>
</evidence>
<dbReference type="Gene3D" id="1.10.540.10">
    <property type="entry name" value="Acyl-CoA dehydrogenase/oxidase, N-terminal domain"/>
    <property type="match status" value="1"/>
</dbReference>
<dbReference type="SUPFAM" id="SSF47203">
    <property type="entry name" value="Acyl-CoA dehydrogenase C-terminal domain-like"/>
    <property type="match status" value="1"/>
</dbReference>
<dbReference type="InterPro" id="IPR009100">
    <property type="entry name" value="AcylCoA_DH/oxidase_NM_dom_sf"/>
</dbReference>
<dbReference type="PANTHER" id="PTHR43884">
    <property type="entry name" value="ACYL-COA DEHYDROGENASE"/>
    <property type="match status" value="1"/>
</dbReference>
<evidence type="ECO:0000256" key="1">
    <source>
        <dbReference type="ARBA" id="ARBA00001974"/>
    </source>
</evidence>
<evidence type="ECO:0000259" key="6">
    <source>
        <dbReference type="Pfam" id="PF00441"/>
    </source>
</evidence>
<dbReference type="InterPro" id="IPR013786">
    <property type="entry name" value="AcylCoA_DH/ox_N"/>
</dbReference>
<comment type="similarity">
    <text evidence="2">Belongs to the acyl-CoA dehydrogenase family.</text>
</comment>
<keyword evidence="3" id="KW-0285">Flavoprotein</keyword>
<reference evidence="8 9" key="1">
    <citation type="submission" date="2021-01" db="EMBL/GenBank/DDBJ databases">
        <title>Whole genome shotgun sequence of Actinoplanes palleronii NBRC 14916.</title>
        <authorList>
            <person name="Komaki H."/>
            <person name="Tamura T."/>
        </authorList>
    </citation>
    <scope>NUCLEOTIDE SEQUENCE [LARGE SCALE GENOMIC DNA]</scope>
    <source>
        <strain evidence="8 9">NBRC 14916</strain>
    </source>
</reference>
<dbReference type="PANTHER" id="PTHR43884:SF20">
    <property type="entry name" value="ACYL-COA DEHYDROGENASE FADE28"/>
    <property type="match status" value="1"/>
</dbReference>
<dbReference type="Proteomes" id="UP000624709">
    <property type="component" value="Unassembled WGS sequence"/>
</dbReference>
<keyword evidence="9" id="KW-1185">Reference proteome</keyword>
<dbReference type="InterPro" id="IPR037069">
    <property type="entry name" value="AcylCoA_DH/ox_N_sf"/>
</dbReference>
<dbReference type="InterPro" id="IPR036250">
    <property type="entry name" value="AcylCo_DH-like_C"/>
</dbReference>
<evidence type="ECO:0000259" key="7">
    <source>
        <dbReference type="Pfam" id="PF02771"/>
    </source>
</evidence>
<evidence type="ECO:0000256" key="5">
    <source>
        <dbReference type="ARBA" id="ARBA00023002"/>
    </source>
</evidence>
<comment type="cofactor">
    <cofactor evidence="1">
        <name>FAD</name>
        <dbReference type="ChEBI" id="CHEBI:57692"/>
    </cofactor>
</comment>
<keyword evidence="4" id="KW-0274">FAD</keyword>
<organism evidence="8 9">
    <name type="scientific">Actinoplanes palleronii</name>
    <dbReference type="NCBI Taxonomy" id="113570"/>
    <lineage>
        <taxon>Bacteria</taxon>
        <taxon>Bacillati</taxon>
        <taxon>Actinomycetota</taxon>
        <taxon>Actinomycetes</taxon>
        <taxon>Micromonosporales</taxon>
        <taxon>Micromonosporaceae</taxon>
        <taxon>Actinoplanes</taxon>
    </lineage>
</organism>
<dbReference type="InterPro" id="IPR009075">
    <property type="entry name" value="AcylCo_DH/oxidase_C"/>
</dbReference>
<dbReference type="Gene3D" id="1.20.140.10">
    <property type="entry name" value="Butyryl-CoA Dehydrogenase, subunit A, domain 3"/>
    <property type="match status" value="1"/>
</dbReference>
<feature type="domain" description="Acyl-CoA dehydrogenase/oxidase C-terminal" evidence="6">
    <location>
        <begin position="213"/>
        <end position="346"/>
    </location>
</feature>
<evidence type="ECO:0000256" key="3">
    <source>
        <dbReference type="ARBA" id="ARBA00022630"/>
    </source>
</evidence>
<evidence type="ECO:0000256" key="4">
    <source>
        <dbReference type="ARBA" id="ARBA00022827"/>
    </source>
</evidence>
<dbReference type="Pfam" id="PF00441">
    <property type="entry name" value="Acyl-CoA_dh_1"/>
    <property type="match status" value="1"/>
</dbReference>
<comment type="caution">
    <text evidence="8">The sequence shown here is derived from an EMBL/GenBank/DDBJ whole genome shotgun (WGS) entry which is preliminary data.</text>
</comment>
<evidence type="ECO:0000313" key="9">
    <source>
        <dbReference type="Proteomes" id="UP000624709"/>
    </source>
</evidence>
<protein>
    <submittedName>
        <fullName evidence="8">Acyl-CoA dehydrogenase</fullName>
    </submittedName>
</protein>
<dbReference type="EMBL" id="BOMS01000049">
    <property type="protein sequence ID" value="GIE67512.1"/>
    <property type="molecule type" value="Genomic_DNA"/>
</dbReference>
<name>A0ABQ4BA96_9ACTN</name>
<sequence>MNLVPAPEQASFAAALHDLLSAAEVPAAADRWADGDHGPGRRVWERLAGAGVTGLAVPERWGGLDAGPADLVIAAEELGHHAVPGPVAETLAAVPVLLAGLSKSDGRPALAGGRLPSMDRLGETDGRLPLMAGLDEPGRWLRALAEGRILGTLAAPPWLPYAVDADAAGVVLFADRGAIGAGRIGAARCSLDRTRRLFEVVPAGPLEACPAVGRALDLGALVCAAQLLGAGRALLEVAVAHARSRAQFGGPIGRFQAVRHRLADVAVGLEFARPLLYAAAVTVAPRDVSAAKVACSDAANRAARAALQVHGAIGYTQEHGLGRWLTKVRALSLSWGTPADHRARVLAELAKEDGWN</sequence>
<dbReference type="RefSeq" id="WP_203826017.1">
    <property type="nucleotide sequence ID" value="NZ_BAAATY010000011.1"/>
</dbReference>
<proteinExistence type="inferred from homology"/>
<gene>
    <name evidence="8" type="primary">fadE32</name>
    <name evidence="8" type="ORF">Apa02nite_036200</name>
</gene>
<feature type="domain" description="Acyl-CoA dehydrogenase/oxidase N-terminal" evidence="7">
    <location>
        <begin position="7"/>
        <end position="84"/>
    </location>
</feature>
<dbReference type="Pfam" id="PF02771">
    <property type="entry name" value="Acyl-CoA_dh_N"/>
    <property type="match status" value="1"/>
</dbReference>
<dbReference type="SUPFAM" id="SSF56645">
    <property type="entry name" value="Acyl-CoA dehydrogenase NM domain-like"/>
    <property type="match status" value="1"/>
</dbReference>